<evidence type="ECO:0000313" key="1">
    <source>
        <dbReference type="EMBL" id="KAI5675640.1"/>
    </source>
</evidence>
<protein>
    <submittedName>
        <fullName evidence="1">Uncharacterized protein</fullName>
    </submittedName>
</protein>
<accession>A0ACC0BSI4</accession>
<reference evidence="2" key="1">
    <citation type="journal article" date="2023" name="Nat. Plants">
        <title>Single-cell RNA sequencing provides a high-resolution roadmap for understanding the multicellular compartmentation of specialized metabolism.</title>
        <authorList>
            <person name="Sun S."/>
            <person name="Shen X."/>
            <person name="Li Y."/>
            <person name="Li Y."/>
            <person name="Wang S."/>
            <person name="Li R."/>
            <person name="Zhang H."/>
            <person name="Shen G."/>
            <person name="Guo B."/>
            <person name="Wei J."/>
            <person name="Xu J."/>
            <person name="St-Pierre B."/>
            <person name="Chen S."/>
            <person name="Sun C."/>
        </authorList>
    </citation>
    <scope>NUCLEOTIDE SEQUENCE [LARGE SCALE GENOMIC DNA]</scope>
</reference>
<comment type="caution">
    <text evidence="1">The sequence shown here is derived from an EMBL/GenBank/DDBJ whole genome shotgun (WGS) entry which is preliminary data.</text>
</comment>
<proteinExistence type="predicted"/>
<name>A0ACC0BSI4_CATRO</name>
<dbReference type="Proteomes" id="UP001060085">
    <property type="component" value="Linkage Group LG02"/>
</dbReference>
<sequence>MAHHPYRWIYQEGTLIGGPSKTTPSSSSYSLREIFREREPISMIDVSDDESVEGPEMAPVAPGIGLGTSIEKDPSEPMSDSKMTPEPERVASAATGDMGTFVADSLPGAASLPPILPVESIPSFPALPSLLRGGVKEHDICGYCLWREQWVEATGQQIMELKEEISRVDALFYMARQAHRQAMARNMSGSQSPNHAKEAVSKSSQNRQSEPIREMIELLETSMATRRNERVPATRADEALERFLKFRLSEFYGEVEQEIKAELFLEQLNDIHDTLKYEDGLKVTFAAFRLREMAKDWYLRASEARTLKNQPWT</sequence>
<organism evidence="1 2">
    <name type="scientific">Catharanthus roseus</name>
    <name type="common">Madagascar periwinkle</name>
    <name type="synonym">Vinca rosea</name>
    <dbReference type="NCBI Taxonomy" id="4058"/>
    <lineage>
        <taxon>Eukaryota</taxon>
        <taxon>Viridiplantae</taxon>
        <taxon>Streptophyta</taxon>
        <taxon>Embryophyta</taxon>
        <taxon>Tracheophyta</taxon>
        <taxon>Spermatophyta</taxon>
        <taxon>Magnoliopsida</taxon>
        <taxon>eudicotyledons</taxon>
        <taxon>Gunneridae</taxon>
        <taxon>Pentapetalae</taxon>
        <taxon>asterids</taxon>
        <taxon>lamiids</taxon>
        <taxon>Gentianales</taxon>
        <taxon>Apocynaceae</taxon>
        <taxon>Rauvolfioideae</taxon>
        <taxon>Vinceae</taxon>
        <taxon>Catharanthinae</taxon>
        <taxon>Catharanthus</taxon>
    </lineage>
</organism>
<keyword evidence="2" id="KW-1185">Reference proteome</keyword>
<evidence type="ECO:0000313" key="2">
    <source>
        <dbReference type="Proteomes" id="UP001060085"/>
    </source>
</evidence>
<gene>
    <name evidence="1" type="ORF">M9H77_06590</name>
</gene>
<dbReference type="EMBL" id="CM044702">
    <property type="protein sequence ID" value="KAI5675640.1"/>
    <property type="molecule type" value="Genomic_DNA"/>
</dbReference>